<name>A0ABZ2Y6Y2_9FIRM</name>
<evidence type="ECO:0000256" key="1">
    <source>
        <dbReference type="ARBA" id="ARBA00005450"/>
    </source>
</evidence>
<protein>
    <recommendedName>
        <fullName evidence="9">Signal recognition particle protein</fullName>
        <ecNumber evidence="9">3.6.5.4</ecNumber>
    </recommendedName>
    <alternativeName>
        <fullName evidence="9">Fifty-four homolog</fullName>
    </alternativeName>
</protein>
<evidence type="ECO:0000259" key="10">
    <source>
        <dbReference type="PROSITE" id="PS00300"/>
    </source>
</evidence>
<dbReference type="InterPro" id="IPR003593">
    <property type="entry name" value="AAA+_ATPase"/>
</dbReference>
<organism evidence="11 12">
    <name type="scientific">Defluviitalea saccharophila</name>
    <dbReference type="NCBI Taxonomy" id="879970"/>
    <lineage>
        <taxon>Bacteria</taxon>
        <taxon>Bacillati</taxon>
        <taxon>Bacillota</taxon>
        <taxon>Clostridia</taxon>
        <taxon>Lachnospirales</taxon>
        <taxon>Defluviitaleaceae</taxon>
        <taxon>Defluviitalea</taxon>
    </lineage>
</organism>
<evidence type="ECO:0000256" key="4">
    <source>
        <dbReference type="ARBA" id="ARBA00022884"/>
    </source>
</evidence>
<dbReference type="Pfam" id="PF00448">
    <property type="entry name" value="SRP54"/>
    <property type="match status" value="1"/>
</dbReference>
<dbReference type="HAMAP" id="MF_00306">
    <property type="entry name" value="SRP54"/>
    <property type="match status" value="1"/>
</dbReference>
<comment type="similarity">
    <text evidence="1 9">Belongs to the GTP-binding SRP family. SRP54 subfamily.</text>
</comment>
<dbReference type="InterPro" id="IPR013822">
    <property type="entry name" value="Signal_recog_particl_SRP54_hlx"/>
</dbReference>
<comment type="function">
    <text evidence="9">Involved in targeting and insertion of nascent membrane proteins into the cytoplasmic membrane. Binds to the hydrophobic signal sequence of the ribosome-nascent chain (RNC) as it emerges from the ribosomes. The SRP-RNC complex is then targeted to the cytoplasmic membrane where it interacts with the SRP receptor FtsY.</text>
</comment>
<evidence type="ECO:0000256" key="9">
    <source>
        <dbReference type="HAMAP-Rule" id="MF_00306"/>
    </source>
</evidence>
<dbReference type="Gene3D" id="1.10.260.30">
    <property type="entry name" value="Signal recognition particle, SRP54 subunit, M-domain"/>
    <property type="match status" value="1"/>
</dbReference>
<dbReference type="InterPro" id="IPR000897">
    <property type="entry name" value="SRP54_GTPase_dom"/>
</dbReference>
<dbReference type="InterPro" id="IPR036891">
    <property type="entry name" value="Signal_recog_part_SRP54_M_sf"/>
</dbReference>
<dbReference type="InterPro" id="IPR027417">
    <property type="entry name" value="P-loop_NTPase"/>
</dbReference>
<proteinExistence type="inferred from homology"/>
<dbReference type="EC" id="3.6.5.4" evidence="9"/>
<feature type="domain" description="SRP54-type proteins GTP-binding" evidence="10">
    <location>
        <begin position="269"/>
        <end position="282"/>
    </location>
</feature>
<dbReference type="PANTHER" id="PTHR11564">
    <property type="entry name" value="SIGNAL RECOGNITION PARTICLE 54K PROTEIN SRP54"/>
    <property type="match status" value="1"/>
</dbReference>
<dbReference type="Gene3D" id="3.40.50.300">
    <property type="entry name" value="P-loop containing nucleotide triphosphate hydrolases"/>
    <property type="match status" value="1"/>
</dbReference>
<dbReference type="SUPFAM" id="SSF52540">
    <property type="entry name" value="P-loop containing nucleoside triphosphate hydrolases"/>
    <property type="match status" value="1"/>
</dbReference>
<dbReference type="InterPro" id="IPR042101">
    <property type="entry name" value="SRP54_N_sf"/>
</dbReference>
<dbReference type="SMART" id="SM00962">
    <property type="entry name" value="SRP54"/>
    <property type="match status" value="1"/>
</dbReference>
<dbReference type="Pfam" id="PF02978">
    <property type="entry name" value="SRP_SPB"/>
    <property type="match status" value="1"/>
</dbReference>
<dbReference type="Proteomes" id="UP001486565">
    <property type="component" value="Chromosome"/>
</dbReference>
<keyword evidence="12" id="KW-1185">Reference proteome</keyword>
<evidence type="ECO:0000256" key="8">
    <source>
        <dbReference type="ARBA" id="ARBA00048027"/>
    </source>
</evidence>
<dbReference type="Pfam" id="PF02881">
    <property type="entry name" value="SRP54_N"/>
    <property type="match status" value="1"/>
</dbReference>
<dbReference type="SUPFAM" id="SSF47446">
    <property type="entry name" value="Signal peptide-binding domain"/>
    <property type="match status" value="1"/>
</dbReference>
<keyword evidence="9" id="KW-0963">Cytoplasm</keyword>
<dbReference type="InterPro" id="IPR004780">
    <property type="entry name" value="SRP"/>
</dbReference>
<comment type="subunit">
    <text evidence="9">Part of the signal recognition particle protein translocation system, which is composed of SRP and FtsY.</text>
</comment>
<evidence type="ECO:0000256" key="5">
    <source>
        <dbReference type="ARBA" id="ARBA00023134"/>
    </source>
</evidence>
<evidence type="ECO:0000256" key="2">
    <source>
        <dbReference type="ARBA" id="ARBA00022741"/>
    </source>
</evidence>
<dbReference type="PANTHER" id="PTHR11564:SF5">
    <property type="entry name" value="SIGNAL RECOGNITION PARTICLE SUBUNIT SRP54"/>
    <property type="match status" value="1"/>
</dbReference>
<feature type="binding site" evidence="9">
    <location>
        <begin position="248"/>
        <end position="251"/>
    </location>
    <ligand>
        <name>GTP</name>
        <dbReference type="ChEBI" id="CHEBI:37565"/>
    </ligand>
</feature>
<dbReference type="InterPro" id="IPR004125">
    <property type="entry name" value="Signal_recog_particle_SRP54_M"/>
</dbReference>
<dbReference type="RefSeq" id="WP_341877325.1">
    <property type="nucleotide sequence ID" value="NZ_CP121687.1"/>
</dbReference>
<evidence type="ECO:0000313" key="12">
    <source>
        <dbReference type="Proteomes" id="UP001486565"/>
    </source>
</evidence>
<dbReference type="SMART" id="SM00382">
    <property type="entry name" value="AAA"/>
    <property type="match status" value="1"/>
</dbReference>
<gene>
    <name evidence="9 11" type="primary">ffh</name>
    <name evidence="11" type="ORF">QBE51_02185</name>
</gene>
<dbReference type="CDD" id="cd18539">
    <property type="entry name" value="SRP_G"/>
    <property type="match status" value="1"/>
</dbReference>
<evidence type="ECO:0000313" key="11">
    <source>
        <dbReference type="EMBL" id="WZL70361.1"/>
    </source>
</evidence>
<dbReference type="EMBL" id="CP121687">
    <property type="protein sequence ID" value="WZL70361.1"/>
    <property type="molecule type" value="Genomic_DNA"/>
</dbReference>
<comment type="subcellular location">
    <subcellularLocation>
        <location evidence="9">Cytoplasm</location>
    </subcellularLocation>
    <text evidence="9">The SRP-RNC complex is targeted to the cytoplasmic membrane.</text>
</comment>
<evidence type="ECO:0000256" key="3">
    <source>
        <dbReference type="ARBA" id="ARBA00022801"/>
    </source>
</evidence>
<keyword evidence="4 9" id="KW-0694">RNA-binding</keyword>
<keyword evidence="2 9" id="KW-0547">Nucleotide-binding</keyword>
<keyword evidence="6 9" id="KW-0733">Signal recognition particle</keyword>
<keyword evidence="7 9" id="KW-0687">Ribonucleoprotein</keyword>
<dbReference type="Gene3D" id="1.20.120.140">
    <property type="entry name" value="Signal recognition particle SRP54, nucleotide-binding domain"/>
    <property type="match status" value="1"/>
</dbReference>
<accession>A0ABZ2Y6Y2</accession>
<keyword evidence="5 9" id="KW-0342">GTP-binding</keyword>
<evidence type="ECO:0000256" key="6">
    <source>
        <dbReference type="ARBA" id="ARBA00023135"/>
    </source>
</evidence>
<keyword evidence="3 9" id="KW-0378">Hydrolase</keyword>
<comment type="domain">
    <text evidence="9">Composed of three domains: the N-terminal N domain, which is responsible for interactions with the ribosome, the central G domain, which binds GTP, and the C-terminal M domain, which binds the RNA and the signal sequence of the RNC.</text>
</comment>
<dbReference type="SMART" id="SM00963">
    <property type="entry name" value="SRP54_N"/>
    <property type="match status" value="1"/>
</dbReference>
<dbReference type="InterPro" id="IPR022941">
    <property type="entry name" value="SRP54"/>
</dbReference>
<dbReference type="PROSITE" id="PS00300">
    <property type="entry name" value="SRP54"/>
    <property type="match status" value="1"/>
</dbReference>
<comment type="catalytic activity">
    <reaction evidence="8 9">
        <text>GTP + H2O = GDP + phosphate + H(+)</text>
        <dbReference type="Rhea" id="RHEA:19669"/>
        <dbReference type="ChEBI" id="CHEBI:15377"/>
        <dbReference type="ChEBI" id="CHEBI:15378"/>
        <dbReference type="ChEBI" id="CHEBI:37565"/>
        <dbReference type="ChEBI" id="CHEBI:43474"/>
        <dbReference type="ChEBI" id="CHEBI:58189"/>
        <dbReference type="EC" id="3.6.5.4"/>
    </reaction>
</comment>
<feature type="binding site" evidence="9">
    <location>
        <begin position="190"/>
        <end position="194"/>
    </location>
    <ligand>
        <name>GTP</name>
        <dbReference type="ChEBI" id="CHEBI:37565"/>
    </ligand>
</feature>
<evidence type="ECO:0000256" key="7">
    <source>
        <dbReference type="ARBA" id="ARBA00023274"/>
    </source>
</evidence>
<sequence>MAFESLSDKLQDVFKKLKSKGKLTEKDVNAALREVKLALLEADVNFKVVKSFIDKIKQRAVGHDVLESLTPGQQVIKIVHEELIDLMGSTQSKLTFSNNPPTVYMMVGLQGAGKTTTSGKLGGQIKKMGKKPLLVACDVYRPAAIKQLQVVGSQVGIPVFSIEDSKQPVEIAKAALQYAKDNRNDIVIIDTAGRLHIDEKLMDELEEIKSVVKPQEILLVVDAMTGQDAVNVAESFNEKLGIDGVILTKLDGDTRGGAALSVRSVTQKPIKYVGLGEKLEDLQPFYPDRMASRILGMGDVLTLIEKAQQSFDEKKVSALEQKFRKMEFDFDDFLEQMQQVKKMGPLNQILGMIPGMNAQKLGDIDIDEKEIAHVEAIIKSMTKEERKDPSILNGSRKKRIAAGSGRDLQEVNRLIKQFEQMRKMMKQFSDMTKGKKGKFKLPFM</sequence>
<reference evidence="11 12" key="1">
    <citation type="submission" date="2023-03" db="EMBL/GenBank/DDBJ databases">
        <title>Novel Species.</title>
        <authorList>
            <person name="Ma S."/>
        </authorList>
    </citation>
    <scope>NUCLEOTIDE SEQUENCE [LARGE SCALE GENOMIC DNA]</scope>
    <source>
        <strain evidence="11 12">LIND6LT2</strain>
    </source>
</reference>
<dbReference type="NCBIfam" id="TIGR00959">
    <property type="entry name" value="ffh"/>
    <property type="match status" value="1"/>
</dbReference>
<feature type="binding site" evidence="9">
    <location>
        <begin position="108"/>
        <end position="115"/>
    </location>
    <ligand>
        <name>GTP</name>
        <dbReference type="ChEBI" id="CHEBI:37565"/>
    </ligand>
</feature>